<evidence type="ECO:0000313" key="9">
    <source>
        <dbReference type="Proteomes" id="UP000256379"/>
    </source>
</evidence>
<keyword evidence="9" id="KW-1185">Reference proteome</keyword>
<dbReference type="InterPro" id="IPR011006">
    <property type="entry name" value="CheY-like_superfamily"/>
</dbReference>
<evidence type="ECO:0000256" key="1">
    <source>
        <dbReference type="ARBA" id="ARBA00001946"/>
    </source>
</evidence>
<gene>
    <name evidence="8" type="ORF">CQA53_05510</name>
</gene>
<evidence type="ECO:0000256" key="3">
    <source>
        <dbReference type="ARBA" id="ARBA00022553"/>
    </source>
</evidence>
<dbReference type="OrthoDB" id="5514345at2"/>
<feature type="domain" description="Response regulatory" evidence="7">
    <location>
        <begin position="2"/>
        <end position="118"/>
    </location>
</feature>
<organism evidence="8 9">
    <name type="scientific">Helicobacter didelphidarum</name>
    <dbReference type="NCBI Taxonomy" id="2040648"/>
    <lineage>
        <taxon>Bacteria</taxon>
        <taxon>Pseudomonadati</taxon>
        <taxon>Campylobacterota</taxon>
        <taxon>Epsilonproteobacteria</taxon>
        <taxon>Campylobacterales</taxon>
        <taxon>Helicobacteraceae</taxon>
        <taxon>Helicobacter</taxon>
    </lineage>
</organism>
<comment type="cofactor">
    <cofactor evidence="1">
        <name>Mg(2+)</name>
        <dbReference type="ChEBI" id="CHEBI:18420"/>
    </cofactor>
</comment>
<dbReference type="GO" id="GO:0097588">
    <property type="term" value="P:archaeal or bacterial-type flagellum-dependent cell motility"/>
    <property type="evidence" value="ECO:0007669"/>
    <property type="project" value="UniProtKB-KW"/>
</dbReference>
<dbReference type="PANTHER" id="PTHR44591">
    <property type="entry name" value="STRESS RESPONSE REGULATOR PROTEIN 1"/>
    <property type="match status" value="1"/>
</dbReference>
<dbReference type="PROSITE" id="PS50110">
    <property type="entry name" value="RESPONSE_REGULATORY"/>
    <property type="match status" value="1"/>
</dbReference>
<dbReference type="Gene3D" id="3.40.50.2300">
    <property type="match status" value="1"/>
</dbReference>
<dbReference type="SUPFAM" id="SSF46785">
    <property type="entry name" value="Winged helix' DNA-binding domain"/>
    <property type="match status" value="1"/>
</dbReference>
<name>A0A3D8ILN3_9HELI</name>
<feature type="modified residue" description="4-aspartylphosphate" evidence="6">
    <location>
        <position position="51"/>
    </location>
</feature>
<keyword evidence="8" id="KW-0238">DNA-binding</keyword>
<protein>
    <submittedName>
        <fullName evidence="8">DNA-binding response regulator</fullName>
    </submittedName>
</protein>
<dbReference type="PANTHER" id="PTHR44591:SF14">
    <property type="entry name" value="PROTEIN PILG"/>
    <property type="match status" value="1"/>
</dbReference>
<dbReference type="InterPro" id="IPR036390">
    <property type="entry name" value="WH_DNA-bd_sf"/>
</dbReference>
<dbReference type="InterPro" id="IPR008813">
    <property type="entry name" value="Plasmid_replication_RepL"/>
</dbReference>
<dbReference type="Pfam" id="PF00072">
    <property type="entry name" value="Response_reg"/>
    <property type="match status" value="1"/>
</dbReference>
<dbReference type="AlphaFoldDB" id="A0A3D8ILN3"/>
<reference evidence="8 9" key="1">
    <citation type="submission" date="2018-04" db="EMBL/GenBank/DDBJ databases">
        <title>Novel Campyloabacter and Helicobacter Species and Strains.</title>
        <authorList>
            <person name="Mannion A.J."/>
            <person name="Shen Z."/>
            <person name="Fox J.G."/>
        </authorList>
    </citation>
    <scope>NUCLEOTIDE SEQUENCE [LARGE SCALE GENOMIC DNA]</scope>
    <source>
        <strain evidence="8 9">MIT 17-337</strain>
    </source>
</reference>
<dbReference type="InterPro" id="IPR036388">
    <property type="entry name" value="WH-like_DNA-bd_sf"/>
</dbReference>
<evidence type="ECO:0000256" key="2">
    <source>
        <dbReference type="ARBA" id="ARBA00022500"/>
    </source>
</evidence>
<dbReference type="Pfam" id="PF05732">
    <property type="entry name" value="RepL"/>
    <property type="match status" value="1"/>
</dbReference>
<evidence type="ECO:0000256" key="5">
    <source>
        <dbReference type="ARBA" id="ARBA00023012"/>
    </source>
</evidence>
<proteinExistence type="predicted"/>
<dbReference type="SUPFAM" id="SSF52172">
    <property type="entry name" value="CheY-like"/>
    <property type="match status" value="1"/>
</dbReference>
<dbReference type="GO" id="GO:0006260">
    <property type="term" value="P:DNA replication"/>
    <property type="evidence" value="ECO:0007669"/>
    <property type="project" value="InterPro"/>
</dbReference>
<comment type="caution">
    <text evidence="8">The sequence shown here is derived from an EMBL/GenBank/DDBJ whole genome shotgun (WGS) entry which is preliminary data.</text>
</comment>
<dbReference type="SMART" id="SM00448">
    <property type="entry name" value="REC"/>
    <property type="match status" value="1"/>
</dbReference>
<keyword evidence="3 6" id="KW-0597">Phosphoprotein</keyword>
<dbReference type="GO" id="GO:0003677">
    <property type="term" value="F:DNA binding"/>
    <property type="evidence" value="ECO:0007669"/>
    <property type="project" value="UniProtKB-KW"/>
</dbReference>
<dbReference type="GO" id="GO:0006935">
    <property type="term" value="P:chemotaxis"/>
    <property type="evidence" value="ECO:0007669"/>
    <property type="project" value="UniProtKB-KW"/>
</dbReference>
<keyword evidence="5" id="KW-0902">Two-component regulatory system</keyword>
<evidence type="ECO:0000256" key="6">
    <source>
        <dbReference type="PROSITE-ProRule" id="PRU00169"/>
    </source>
</evidence>
<evidence type="ECO:0000313" key="8">
    <source>
        <dbReference type="EMBL" id="RDU65920.1"/>
    </source>
</evidence>
<evidence type="ECO:0000259" key="7">
    <source>
        <dbReference type="PROSITE" id="PS50110"/>
    </source>
</evidence>
<dbReference type="Proteomes" id="UP000256379">
    <property type="component" value="Unassembled WGS sequence"/>
</dbReference>
<keyword evidence="2" id="KW-0145">Chemotaxis</keyword>
<dbReference type="InterPro" id="IPR001789">
    <property type="entry name" value="Sig_transdc_resp-reg_receiver"/>
</dbReference>
<accession>A0A3D8ILN3</accession>
<dbReference type="InterPro" id="IPR050595">
    <property type="entry name" value="Bact_response_regulator"/>
</dbReference>
<keyword evidence="4" id="KW-0283">Flagellar rotation</keyword>
<dbReference type="Gene3D" id="1.10.10.10">
    <property type="entry name" value="Winged helix-like DNA-binding domain superfamily/Winged helix DNA-binding domain"/>
    <property type="match status" value="1"/>
</dbReference>
<evidence type="ECO:0000256" key="4">
    <source>
        <dbReference type="ARBA" id="ARBA00022779"/>
    </source>
</evidence>
<dbReference type="EMBL" id="NXLQ01000009">
    <property type="protein sequence ID" value="RDU65920.1"/>
    <property type="molecule type" value="Genomic_DNA"/>
</dbReference>
<sequence length="207" mass="23658">MTILFVEDERESREILSGILMDYAGEVIVKNNGVDALRAFSQVKIDLIVSDILMPKMDGIAFARAIRSGENDPSVPIILTTAFTDTQYLLDSIQLKVDGYVLKPIDFDDLLETIQKALLPRMQTQELQLKNRLLRTLSAFYGGKKIELIQYLIEHCNSECIFYGSHDDIAKKLNMSRQTIAKAFQELVDFGLLTKVRNKTYRLNEYK</sequence>
<dbReference type="GO" id="GO:0006276">
    <property type="term" value="P:plasmid maintenance"/>
    <property type="evidence" value="ECO:0007669"/>
    <property type="project" value="InterPro"/>
</dbReference>
<dbReference type="GO" id="GO:0000160">
    <property type="term" value="P:phosphorelay signal transduction system"/>
    <property type="evidence" value="ECO:0007669"/>
    <property type="project" value="UniProtKB-KW"/>
</dbReference>